<gene>
    <name evidence="9" type="ORF">SAMN04488131_10874</name>
</gene>
<dbReference type="SUPFAM" id="SSF56634">
    <property type="entry name" value="Heme-dependent catalase-like"/>
    <property type="match status" value="1"/>
</dbReference>
<protein>
    <recommendedName>
        <fullName evidence="2">catalase</fullName>
        <ecNumber evidence="2">1.11.1.6</ecNumber>
    </recommendedName>
</protein>
<keyword evidence="3" id="KW-0575">Peroxidase</keyword>
<dbReference type="STRING" id="935223.SAMN04488131_10874"/>
<dbReference type="GO" id="GO:0042542">
    <property type="term" value="P:response to hydrogen peroxide"/>
    <property type="evidence" value="ECO:0007669"/>
    <property type="project" value="TreeGrafter"/>
</dbReference>
<dbReference type="Gene3D" id="2.40.180.10">
    <property type="entry name" value="Catalase core domain"/>
    <property type="match status" value="1"/>
</dbReference>
<dbReference type="EC" id="1.11.1.6" evidence="2"/>
<evidence type="ECO:0000259" key="8">
    <source>
        <dbReference type="Pfam" id="PF00199"/>
    </source>
</evidence>
<evidence type="ECO:0000256" key="3">
    <source>
        <dbReference type="ARBA" id="ARBA00022559"/>
    </source>
</evidence>
<keyword evidence="5" id="KW-0479">Metal-binding</keyword>
<dbReference type="Pfam" id="PF00199">
    <property type="entry name" value="Catalase"/>
    <property type="match status" value="1"/>
</dbReference>
<dbReference type="InterPro" id="IPR011614">
    <property type="entry name" value="Catalase_core"/>
</dbReference>
<dbReference type="Proteomes" id="UP000198596">
    <property type="component" value="Unassembled WGS sequence"/>
</dbReference>
<evidence type="ECO:0000313" key="9">
    <source>
        <dbReference type="EMBL" id="SFF07547.1"/>
    </source>
</evidence>
<dbReference type="GO" id="GO:0005737">
    <property type="term" value="C:cytoplasm"/>
    <property type="evidence" value="ECO:0007669"/>
    <property type="project" value="TreeGrafter"/>
</dbReference>
<dbReference type="PANTHER" id="PTHR11465:SF9">
    <property type="entry name" value="CATALASE"/>
    <property type="match status" value="1"/>
</dbReference>
<keyword evidence="10" id="KW-1185">Reference proteome</keyword>
<keyword evidence="6" id="KW-0560">Oxidoreductase</keyword>
<proteinExistence type="inferred from homology"/>
<evidence type="ECO:0000256" key="1">
    <source>
        <dbReference type="ARBA" id="ARBA00005329"/>
    </source>
</evidence>
<evidence type="ECO:0000256" key="5">
    <source>
        <dbReference type="ARBA" id="ARBA00022723"/>
    </source>
</evidence>
<sequence>MNERTYVKFHFKTAQGIRNFMIEETAEMKLHDMDFAQRDLFKNIAVGDFPQWNLQIQIMTEEQANS</sequence>
<comment type="similarity">
    <text evidence="1">Belongs to the catalase family.</text>
</comment>
<evidence type="ECO:0000313" key="10">
    <source>
        <dbReference type="Proteomes" id="UP000198596"/>
    </source>
</evidence>
<evidence type="ECO:0000256" key="6">
    <source>
        <dbReference type="ARBA" id="ARBA00023002"/>
    </source>
</evidence>
<dbReference type="AlphaFoldDB" id="A0A1I2FS01"/>
<keyword evidence="4" id="KW-0349">Heme</keyword>
<name>A0A1I2FS01_9FLAO</name>
<dbReference type="PANTHER" id="PTHR11465">
    <property type="entry name" value="CATALASE"/>
    <property type="match status" value="1"/>
</dbReference>
<dbReference type="InterPro" id="IPR020835">
    <property type="entry name" value="Catalase_sf"/>
</dbReference>
<dbReference type="GO" id="GO:0004096">
    <property type="term" value="F:catalase activity"/>
    <property type="evidence" value="ECO:0007669"/>
    <property type="project" value="InterPro"/>
</dbReference>
<accession>A0A1I2FS01</accession>
<feature type="domain" description="Catalase core" evidence="8">
    <location>
        <begin position="2"/>
        <end position="65"/>
    </location>
</feature>
<evidence type="ECO:0000256" key="7">
    <source>
        <dbReference type="ARBA" id="ARBA00023004"/>
    </source>
</evidence>
<dbReference type="InterPro" id="IPR018028">
    <property type="entry name" value="Catalase"/>
</dbReference>
<dbReference type="GO" id="GO:0020037">
    <property type="term" value="F:heme binding"/>
    <property type="evidence" value="ECO:0007669"/>
    <property type="project" value="InterPro"/>
</dbReference>
<organism evidence="9 10">
    <name type="scientific">Flavobacterium xueshanense</name>
    <dbReference type="NCBI Taxonomy" id="935223"/>
    <lineage>
        <taxon>Bacteria</taxon>
        <taxon>Pseudomonadati</taxon>
        <taxon>Bacteroidota</taxon>
        <taxon>Flavobacteriia</taxon>
        <taxon>Flavobacteriales</taxon>
        <taxon>Flavobacteriaceae</taxon>
        <taxon>Flavobacterium</taxon>
    </lineage>
</organism>
<keyword evidence="7" id="KW-0408">Iron</keyword>
<dbReference type="GO" id="GO:0046872">
    <property type="term" value="F:metal ion binding"/>
    <property type="evidence" value="ECO:0007669"/>
    <property type="project" value="UniProtKB-KW"/>
</dbReference>
<dbReference type="PROSITE" id="PS51402">
    <property type="entry name" value="CATALASE_3"/>
    <property type="match status" value="1"/>
</dbReference>
<evidence type="ECO:0000256" key="4">
    <source>
        <dbReference type="ARBA" id="ARBA00022617"/>
    </source>
</evidence>
<dbReference type="GO" id="GO:0042744">
    <property type="term" value="P:hydrogen peroxide catabolic process"/>
    <property type="evidence" value="ECO:0007669"/>
    <property type="project" value="TreeGrafter"/>
</dbReference>
<reference evidence="10" key="1">
    <citation type="submission" date="2016-10" db="EMBL/GenBank/DDBJ databases">
        <authorList>
            <person name="Varghese N."/>
            <person name="Submissions S."/>
        </authorList>
    </citation>
    <scope>NUCLEOTIDE SEQUENCE [LARGE SCALE GENOMIC DNA]</scope>
    <source>
        <strain evidence="10">CGMCC 1.9227</strain>
    </source>
</reference>
<dbReference type="EMBL" id="FONQ01000008">
    <property type="protein sequence ID" value="SFF07547.1"/>
    <property type="molecule type" value="Genomic_DNA"/>
</dbReference>
<evidence type="ECO:0000256" key="2">
    <source>
        <dbReference type="ARBA" id="ARBA00012314"/>
    </source>
</evidence>